<evidence type="ECO:0000256" key="26">
    <source>
        <dbReference type="ARBA" id="ARBA00081324"/>
    </source>
</evidence>
<dbReference type="SUPFAM" id="SSF52743">
    <property type="entry name" value="Subtilisin-like"/>
    <property type="match status" value="1"/>
</dbReference>
<protein>
    <recommendedName>
        <fullName evidence="25">Membrane-bound transcription factor site-1 protease</fullName>
        <ecNumber evidence="24">3.4.21.112</ecNumber>
    </recommendedName>
    <alternativeName>
        <fullName evidence="26">Endopeptidase S1P</fullName>
    </alternativeName>
</protein>
<keyword evidence="14" id="KW-0106">Calcium</keyword>
<keyword evidence="5" id="KW-0153">Cholesterol metabolism</keyword>
<keyword evidence="13 27" id="KW-0720">Serine protease</keyword>
<keyword evidence="16" id="KW-0333">Golgi apparatus</keyword>
<dbReference type="GO" id="GO:0008203">
    <property type="term" value="P:cholesterol metabolic process"/>
    <property type="evidence" value="ECO:0007669"/>
    <property type="project" value="UniProtKB-KW"/>
</dbReference>
<comment type="catalytic activity">
    <reaction evidence="23">
        <text>Processes precursors containing basic and hydrophobic/aliphatic residues at P4 and P2, respectively, with a relatively relaxed acceptance of amino acids at P1 and P3.</text>
        <dbReference type="EC" id="3.4.21.112"/>
    </reaction>
</comment>
<dbReference type="PANTHER" id="PTHR43806:SF7">
    <property type="entry name" value="MEMBRANE-BOUND TRANSCRIPTION FACTOR SITE-1 PROTEASE"/>
    <property type="match status" value="1"/>
</dbReference>
<evidence type="ECO:0000259" key="32">
    <source>
        <dbReference type="Pfam" id="PF23090"/>
    </source>
</evidence>
<evidence type="ECO:0000256" key="2">
    <source>
        <dbReference type="ARBA" id="ARBA00004115"/>
    </source>
</evidence>
<feature type="transmembrane region" description="Helical" evidence="28">
    <location>
        <begin position="1004"/>
        <end position="1021"/>
    </location>
</feature>
<dbReference type="InterPro" id="IPR022398">
    <property type="entry name" value="Peptidase_S8_His-AS"/>
</dbReference>
<dbReference type="InterPro" id="IPR015500">
    <property type="entry name" value="Peptidase_S8_subtilisin-rel"/>
</dbReference>
<keyword evidence="6" id="KW-0597">Phosphoprotein</keyword>
<accession>A0ABD1FDA2</accession>
<evidence type="ECO:0000256" key="27">
    <source>
        <dbReference type="PROSITE-ProRule" id="PRU01240"/>
    </source>
</evidence>
<keyword evidence="11" id="KW-0068">Autocatalytic cleavage</keyword>
<comment type="cofactor">
    <cofactor evidence="1">
        <name>Ca(2+)</name>
        <dbReference type="ChEBI" id="CHEBI:29108"/>
    </cofactor>
</comment>
<dbReference type="InterPro" id="IPR034185">
    <property type="entry name" value="Site-1_peptidase_cat_dom"/>
</dbReference>
<evidence type="ECO:0000256" key="16">
    <source>
        <dbReference type="ARBA" id="ARBA00023034"/>
    </source>
</evidence>
<reference evidence="34 35" key="1">
    <citation type="submission" date="2024-05" db="EMBL/GenBank/DDBJ databases">
        <title>Genetic variation in Jamaican populations of the coffee berry borer (Hypothenemus hampei).</title>
        <authorList>
            <person name="Errbii M."/>
            <person name="Myrie A."/>
        </authorList>
    </citation>
    <scope>NUCLEOTIDE SEQUENCE [LARGE SCALE GENOMIC DNA]</scope>
    <source>
        <strain evidence="34">JA-Hopewell-2020-01-JO</strain>
        <tissue evidence="34">Whole body</tissue>
    </source>
</reference>
<keyword evidence="19" id="KW-0865">Zymogen</keyword>
<dbReference type="PROSITE" id="PS51892">
    <property type="entry name" value="SUBTILASE"/>
    <property type="match status" value="1"/>
</dbReference>
<evidence type="ECO:0000313" key="34">
    <source>
        <dbReference type="EMBL" id="KAL1517237.1"/>
    </source>
</evidence>
<keyword evidence="15 28" id="KW-1133">Transmembrane helix</keyword>
<feature type="domain" description="Membrane-bound transcription factor site-1 protease-like N-terminal" evidence="31">
    <location>
        <begin position="60"/>
        <end position="140"/>
    </location>
</feature>
<dbReference type="GO" id="GO:0006508">
    <property type="term" value="P:proteolysis"/>
    <property type="evidence" value="ECO:0007669"/>
    <property type="project" value="UniProtKB-KW"/>
</dbReference>
<dbReference type="PROSITE" id="PS00137">
    <property type="entry name" value="SUBTILASE_HIS"/>
    <property type="match status" value="1"/>
</dbReference>
<dbReference type="Pfam" id="PF23094">
    <property type="entry name" value="MBTPS1_3rd"/>
    <property type="match status" value="1"/>
</dbReference>
<dbReference type="InterPro" id="IPR000209">
    <property type="entry name" value="Peptidase_S8/S53_dom"/>
</dbReference>
<evidence type="ECO:0000256" key="4">
    <source>
        <dbReference type="ARBA" id="ARBA00011073"/>
    </source>
</evidence>
<feature type="domain" description="Peptidase S8/S53" evidence="30">
    <location>
        <begin position="204"/>
        <end position="461"/>
    </location>
</feature>
<evidence type="ECO:0000256" key="19">
    <source>
        <dbReference type="ARBA" id="ARBA00023145"/>
    </source>
</evidence>
<dbReference type="Pfam" id="PF23001">
    <property type="entry name" value="MBTP1_N"/>
    <property type="match status" value="1"/>
</dbReference>
<evidence type="ECO:0000256" key="28">
    <source>
        <dbReference type="SAM" id="Phobius"/>
    </source>
</evidence>
<evidence type="ECO:0000256" key="9">
    <source>
        <dbReference type="ARBA" id="ARBA00022729"/>
    </source>
</evidence>
<dbReference type="Proteomes" id="UP001566132">
    <property type="component" value="Unassembled WGS sequence"/>
</dbReference>
<feature type="active site" description="Charge relay system" evidence="27">
    <location>
        <position position="244"/>
    </location>
</feature>
<dbReference type="GO" id="GO:0004252">
    <property type="term" value="F:serine-type endopeptidase activity"/>
    <property type="evidence" value="ECO:0007669"/>
    <property type="project" value="UniProtKB-UniRule"/>
</dbReference>
<evidence type="ECO:0000256" key="7">
    <source>
        <dbReference type="ARBA" id="ARBA00022670"/>
    </source>
</evidence>
<evidence type="ECO:0000256" key="18">
    <source>
        <dbReference type="ARBA" id="ARBA00023136"/>
    </source>
</evidence>
<dbReference type="InterPro" id="IPR036852">
    <property type="entry name" value="Peptidase_S8/S53_dom_sf"/>
</dbReference>
<keyword evidence="10 27" id="KW-0378">Hydrolase</keyword>
<dbReference type="Gene3D" id="3.40.50.200">
    <property type="entry name" value="Peptidase S8/S53 domain"/>
    <property type="match status" value="1"/>
</dbReference>
<evidence type="ECO:0000256" key="1">
    <source>
        <dbReference type="ARBA" id="ARBA00001913"/>
    </source>
</evidence>
<keyword evidence="35" id="KW-1185">Reference proteome</keyword>
<evidence type="ECO:0000256" key="14">
    <source>
        <dbReference type="ARBA" id="ARBA00022837"/>
    </source>
</evidence>
<evidence type="ECO:0000259" key="31">
    <source>
        <dbReference type="Pfam" id="PF23001"/>
    </source>
</evidence>
<keyword evidence="9 29" id="KW-0732">Signal</keyword>
<evidence type="ECO:0000256" key="15">
    <source>
        <dbReference type="ARBA" id="ARBA00022989"/>
    </source>
</evidence>
<evidence type="ECO:0000256" key="10">
    <source>
        <dbReference type="ARBA" id="ARBA00022801"/>
    </source>
</evidence>
<comment type="subcellular location">
    <subcellularLocation>
        <location evidence="2">Endoplasmic reticulum membrane</location>
        <topology evidence="2">Single-pass type I membrane protein</topology>
    </subcellularLocation>
    <subcellularLocation>
        <location evidence="3">Golgi apparatus membrane</location>
        <topology evidence="3">Single-pass membrane protein</topology>
    </subcellularLocation>
</comment>
<keyword evidence="22" id="KW-0753">Steroid metabolism</keyword>
<evidence type="ECO:0000256" key="21">
    <source>
        <dbReference type="ARBA" id="ARBA00023180"/>
    </source>
</evidence>
<dbReference type="AlphaFoldDB" id="A0ABD1FDA2"/>
<comment type="similarity">
    <text evidence="4 27">Belongs to the peptidase S8 family.</text>
</comment>
<feature type="domain" description="MBTPS1 fourth" evidence="32">
    <location>
        <begin position="612"/>
        <end position="877"/>
    </location>
</feature>
<dbReference type="EC" id="3.4.21.112" evidence="24"/>
<proteinExistence type="inferred from homology"/>
<organism evidence="34 35">
    <name type="scientific">Hypothenemus hampei</name>
    <name type="common">Coffee berry borer</name>
    <dbReference type="NCBI Taxonomy" id="57062"/>
    <lineage>
        <taxon>Eukaryota</taxon>
        <taxon>Metazoa</taxon>
        <taxon>Ecdysozoa</taxon>
        <taxon>Arthropoda</taxon>
        <taxon>Hexapoda</taxon>
        <taxon>Insecta</taxon>
        <taxon>Pterygota</taxon>
        <taxon>Neoptera</taxon>
        <taxon>Endopterygota</taxon>
        <taxon>Coleoptera</taxon>
        <taxon>Polyphaga</taxon>
        <taxon>Cucujiformia</taxon>
        <taxon>Curculionidae</taxon>
        <taxon>Scolytinae</taxon>
        <taxon>Hypothenemus</taxon>
    </lineage>
</organism>
<feature type="signal peptide" evidence="29">
    <location>
        <begin position="1"/>
        <end position="22"/>
    </location>
</feature>
<dbReference type="InterPro" id="IPR057060">
    <property type="entry name" value="MBTPS1_3rd"/>
</dbReference>
<dbReference type="InterPro" id="IPR050131">
    <property type="entry name" value="Peptidase_S8_subtilisin-like"/>
</dbReference>
<dbReference type="InterPro" id="IPR055143">
    <property type="entry name" value="MBTP1_N"/>
</dbReference>
<keyword evidence="7 27" id="KW-0645">Protease</keyword>
<comment type="caution">
    <text evidence="34">The sequence shown here is derived from an EMBL/GenBank/DDBJ whole genome shotgun (WGS) entry which is preliminary data.</text>
</comment>
<keyword evidence="12" id="KW-0256">Endoplasmic reticulum</keyword>
<dbReference type="PANTHER" id="PTHR43806">
    <property type="entry name" value="PEPTIDASE S8"/>
    <property type="match status" value="1"/>
</dbReference>
<evidence type="ECO:0000259" key="33">
    <source>
        <dbReference type="Pfam" id="PF23094"/>
    </source>
</evidence>
<evidence type="ECO:0000256" key="6">
    <source>
        <dbReference type="ARBA" id="ARBA00022553"/>
    </source>
</evidence>
<evidence type="ECO:0000256" key="12">
    <source>
        <dbReference type="ARBA" id="ARBA00022824"/>
    </source>
</evidence>
<feature type="active site" description="Charge relay system" evidence="27">
    <location>
        <position position="409"/>
    </location>
</feature>
<dbReference type="InterPro" id="IPR057032">
    <property type="entry name" value="MBTPS1_4th"/>
</dbReference>
<evidence type="ECO:0000259" key="30">
    <source>
        <dbReference type="Pfam" id="PF00082"/>
    </source>
</evidence>
<evidence type="ECO:0000256" key="20">
    <source>
        <dbReference type="ARBA" id="ARBA00023166"/>
    </source>
</evidence>
<evidence type="ECO:0000256" key="3">
    <source>
        <dbReference type="ARBA" id="ARBA00004194"/>
    </source>
</evidence>
<dbReference type="Pfam" id="PF23090">
    <property type="entry name" value="MBTPS1_4th"/>
    <property type="match status" value="1"/>
</dbReference>
<dbReference type="InterPro" id="IPR023828">
    <property type="entry name" value="Peptidase_S8_Ser-AS"/>
</dbReference>
<keyword evidence="18 28" id="KW-0472">Membrane</keyword>
<dbReference type="PROSITE" id="PS00138">
    <property type="entry name" value="SUBTILASE_SER"/>
    <property type="match status" value="1"/>
</dbReference>
<feature type="domain" description="MBTPS1 third" evidence="33">
    <location>
        <begin position="482"/>
        <end position="611"/>
    </location>
</feature>
<evidence type="ECO:0000256" key="13">
    <source>
        <dbReference type="ARBA" id="ARBA00022825"/>
    </source>
</evidence>
<dbReference type="Pfam" id="PF00082">
    <property type="entry name" value="Peptidase_S8"/>
    <property type="match status" value="1"/>
</dbReference>
<evidence type="ECO:0000256" key="29">
    <source>
        <dbReference type="SAM" id="SignalP"/>
    </source>
</evidence>
<keyword evidence="8 28" id="KW-0812">Transmembrane</keyword>
<dbReference type="PRINTS" id="PR00723">
    <property type="entry name" value="SUBTILISIN"/>
</dbReference>
<dbReference type="GO" id="GO:0000139">
    <property type="term" value="C:Golgi membrane"/>
    <property type="evidence" value="ECO:0007669"/>
    <property type="project" value="UniProtKB-SubCell"/>
</dbReference>
<name>A0ABD1FDA2_HYPHA</name>
<evidence type="ECO:0000256" key="8">
    <source>
        <dbReference type="ARBA" id="ARBA00022692"/>
    </source>
</evidence>
<evidence type="ECO:0000313" key="35">
    <source>
        <dbReference type="Proteomes" id="UP001566132"/>
    </source>
</evidence>
<evidence type="ECO:0000256" key="22">
    <source>
        <dbReference type="ARBA" id="ARBA00023221"/>
    </source>
</evidence>
<feature type="active site" description="Charge relay system" evidence="27">
    <location>
        <position position="213"/>
    </location>
</feature>
<sequence length="1048" mass="118341">MQGQFIFLVHLSLCLFTHYGSTQEITGNELDENATEDILESPLCCNLTVEQVDVDYSSKIVENEYIVMFNGYYKDQARANYIQTALNATNVKKWMIVERENPASDFPSDFDVIVLEDTKTFEGLNALNDHPAIKRVTAQRMVSRTLKFLSPNDVRYGRTNLNSKGQFWQTTSRHHNSRKLLRAIPKQITSVLQASSLWKMGITGKGIKVAIFDTGLSKNHPHFKKIKERTNWTNEKTFDDGLGHGTFVAGVIASYQECLGFAPDSELHIFRVFTNNQVSYTSWFLDAFNYAILKKVNVLNLSIGGPDFKDHPFVDKVWELTANKVIMVSAIGNDGPLYGTLNNPADQMDVIGVGGINFEDQIAKFSSRGMTTWELPQGYGRVKPDIVTYGSAVKGSHIKGGCRTLSGTSVASPVVAGAITLLASGVLHRGEDIVNPASMKQALMASARRLPGVNMFEQGHGKLDLLKAYHILNSYKPQASLSPSYIDLSECPYMWPYCTQPLYYGSNPLIVNVTVLNGMGVTGKIVNKPTWHPYTPQQGHLLDVAISYSEILWPWSGWLAVSLSVSSNGASYEGYAQGHITLFVESPPENGEIEVRTSTVELPIRAKIVPTPPRHKRILWDQYHNLRYPPGYFPRDNLKVKNDPLDWNADHIHTNFKDMYQNLRNAGYYVEVLGAPFNCFDASQYGTLLIVDPEEEYFPEEIVKLKRDVEAGLSVIVFADWYNMTVMKKIKFYDENTRQWWMPDTGGANLPALNELMSSWGIQFGDRTFSGHFKWNDHDMFFASGTGIQKFPDEGIVLSAYLNDQGAEILGEEDATKYKVPILGLLQTTSNSNRPGGRVIVYGDSNCIDSSHLEISCNWLLEAMLEYTSTSHLPSLFKDNQLEKWEGVTYSDPPVRMEGNRLYRFSKVIESRLGETHTRPFPQCPRLIWATPMPLNQSAPGNLYQTQKLLALIEESVEPLDNNPELNNIKDASGIENGGGEFIEWNWRNRPVESSVQFQQGYDVSMTIIIIFMLILAYYGFRYYRRKPKKRKICRKLLSMIQCKKISV</sequence>
<evidence type="ECO:0000256" key="11">
    <source>
        <dbReference type="ARBA" id="ARBA00022813"/>
    </source>
</evidence>
<dbReference type="EMBL" id="JBDJPC010000001">
    <property type="protein sequence ID" value="KAL1517237.1"/>
    <property type="molecule type" value="Genomic_DNA"/>
</dbReference>
<gene>
    <name evidence="34" type="ORF">ABEB36_001026</name>
</gene>
<evidence type="ECO:0000256" key="17">
    <source>
        <dbReference type="ARBA" id="ARBA00023098"/>
    </source>
</evidence>
<evidence type="ECO:0000256" key="23">
    <source>
        <dbReference type="ARBA" id="ARBA00050826"/>
    </source>
</evidence>
<dbReference type="GO" id="GO:0005789">
    <property type="term" value="C:endoplasmic reticulum membrane"/>
    <property type="evidence" value="ECO:0007669"/>
    <property type="project" value="UniProtKB-SubCell"/>
</dbReference>
<keyword evidence="21" id="KW-0325">Glycoprotein</keyword>
<dbReference type="CDD" id="cd07479">
    <property type="entry name" value="Peptidases_S8_SKI-1_like"/>
    <property type="match status" value="1"/>
</dbReference>
<evidence type="ECO:0000256" key="25">
    <source>
        <dbReference type="ARBA" id="ARBA00067283"/>
    </source>
</evidence>
<keyword evidence="17" id="KW-0443">Lipid metabolism</keyword>
<evidence type="ECO:0000256" key="5">
    <source>
        <dbReference type="ARBA" id="ARBA00022548"/>
    </source>
</evidence>
<evidence type="ECO:0000256" key="24">
    <source>
        <dbReference type="ARBA" id="ARBA00066596"/>
    </source>
</evidence>
<keyword evidence="20" id="KW-1207">Sterol metabolism</keyword>
<dbReference type="FunFam" id="3.40.50.200:FF:000008">
    <property type="entry name" value="Membrane-bound transcription factor site-1 protease preproprotein"/>
    <property type="match status" value="1"/>
</dbReference>
<feature type="chain" id="PRO_5044824063" description="Membrane-bound transcription factor site-1 protease" evidence="29">
    <location>
        <begin position="23"/>
        <end position="1048"/>
    </location>
</feature>